<sequence length="101" mass="11551">MAKKVALMMKLMLLLVLAFAAFGPATARVDLPTVTTMTKGTARVHPNAPECPKKCYYRRRQCQDFLERAVLDKVLTTMIYDLEHHKKICERECNYVEVFGA</sequence>
<evidence type="ECO:0000313" key="2">
    <source>
        <dbReference type="EMBL" id="EFJ17907.1"/>
    </source>
</evidence>
<proteinExistence type="predicted"/>
<dbReference type="Proteomes" id="UP000001514">
    <property type="component" value="Unassembled WGS sequence"/>
</dbReference>
<evidence type="ECO:0000256" key="1">
    <source>
        <dbReference type="SAM" id="SignalP"/>
    </source>
</evidence>
<organism evidence="3">
    <name type="scientific">Selaginella moellendorffii</name>
    <name type="common">Spikemoss</name>
    <dbReference type="NCBI Taxonomy" id="88036"/>
    <lineage>
        <taxon>Eukaryota</taxon>
        <taxon>Viridiplantae</taxon>
        <taxon>Streptophyta</taxon>
        <taxon>Embryophyta</taxon>
        <taxon>Tracheophyta</taxon>
        <taxon>Lycopodiopsida</taxon>
        <taxon>Selaginellales</taxon>
        <taxon>Selaginellaceae</taxon>
        <taxon>Selaginella</taxon>
    </lineage>
</organism>
<keyword evidence="3" id="KW-1185">Reference proteome</keyword>
<dbReference type="InParanoid" id="D8SCT1"/>
<dbReference type="EMBL" id="GL377612">
    <property type="protein sequence ID" value="EFJ17907.1"/>
    <property type="molecule type" value="Genomic_DNA"/>
</dbReference>
<dbReference type="HOGENOM" id="CLU_2296553_0_0_1"/>
<name>D8SCT1_SELML</name>
<reference evidence="2 3" key="1">
    <citation type="journal article" date="2011" name="Science">
        <title>The Selaginella genome identifies genetic changes associated with the evolution of vascular plants.</title>
        <authorList>
            <person name="Banks J.A."/>
            <person name="Nishiyama T."/>
            <person name="Hasebe M."/>
            <person name="Bowman J.L."/>
            <person name="Gribskov M."/>
            <person name="dePamphilis C."/>
            <person name="Albert V.A."/>
            <person name="Aono N."/>
            <person name="Aoyama T."/>
            <person name="Ambrose B.A."/>
            <person name="Ashton N.W."/>
            <person name="Axtell M.J."/>
            <person name="Barker E."/>
            <person name="Barker M.S."/>
            <person name="Bennetzen J.L."/>
            <person name="Bonawitz N.D."/>
            <person name="Chapple C."/>
            <person name="Cheng C."/>
            <person name="Correa L.G."/>
            <person name="Dacre M."/>
            <person name="DeBarry J."/>
            <person name="Dreyer I."/>
            <person name="Elias M."/>
            <person name="Engstrom E.M."/>
            <person name="Estelle M."/>
            <person name="Feng L."/>
            <person name="Finet C."/>
            <person name="Floyd S.K."/>
            <person name="Frommer W.B."/>
            <person name="Fujita T."/>
            <person name="Gramzow L."/>
            <person name="Gutensohn M."/>
            <person name="Harholt J."/>
            <person name="Hattori M."/>
            <person name="Heyl A."/>
            <person name="Hirai T."/>
            <person name="Hiwatashi Y."/>
            <person name="Ishikawa M."/>
            <person name="Iwata M."/>
            <person name="Karol K.G."/>
            <person name="Koehler B."/>
            <person name="Kolukisaoglu U."/>
            <person name="Kubo M."/>
            <person name="Kurata T."/>
            <person name="Lalonde S."/>
            <person name="Li K."/>
            <person name="Li Y."/>
            <person name="Litt A."/>
            <person name="Lyons E."/>
            <person name="Manning G."/>
            <person name="Maruyama T."/>
            <person name="Michael T.P."/>
            <person name="Mikami K."/>
            <person name="Miyazaki S."/>
            <person name="Morinaga S."/>
            <person name="Murata T."/>
            <person name="Mueller-Roeber B."/>
            <person name="Nelson D.R."/>
            <person name="Obara M."/>
            <person name="Oguri Y."/>
            <person name="Olmstead R.G."/>
            <person name="Onodera N."/>
            <person name="Petersen B.L."/>
            <person name="Pils B."/>
            <person name="Prigge M."/>
            <person name="Rensing S.A."/>
            <person name="Riano-Pachon D.M."/>
            <person name="Roberts A.W."/>
            <person name="Sato Y."/>
            <person name="Scheller H.V."/>
            <person name="Schulz B."/>
            <person name="Schulz C."/>
            <person name="Shakirov E.V."/>
            <person name="Shibagaki N."/>
            <person name="Shinohara N."/>
            <person name="Shippen D.E."/>
            <person name="Soerensen I."/>
            <person name="Sotooka R."/>
            <person name="Sugimoto N."/>
            <person name="Sugita M."/>
            <person name="Sumikawa N."/>
            <person name="Tanurdzic M."/>
            <person name="Theissen G."/>
            <person name="Ulvskov P."/>
            <person name="Wakazuki S."/>
            <person name="Weng J.K."/>
            <person name="Willats W.W."/>
            <person name="Wipf D."/>
            <person name="Wolf P.G."/>
            <person name="Yang L."/>
            <person name="Zimmer A.D."/>
            <person name="Zhu Q."/>
            <person name="Mitros T."/>
            <person name="Hellsten U."/>
            <person name="Loque D."/>
            <person name="Otillar R."/>
            <person name="Salamov A."/>
            <person name="Schmutz J."/>
            <person name="Shapiro H."/>
            <person name="Lindquist E."/>
            <person name="Lucas S."/>
            <person name="Rokhsar D."/>
            <person name="Grigoriev I.V."/>
        </authorList>
    </citation>
    <scope>NUCLEOTIDE SEQUENCE [LARGE SCALE GENOMIC DNA]</scope>
</reference>
<feature type="chain" id="PRO_5003122603" evidence="1">
    <location>
        <begin position="28"/>
        <end position="101"/>
    </location>
</feature>
<dbReference type="AlphaFoldDB" id="D8SCT1"/>
<gene>
    <name evidence="2" type="ORF">SELMODRAFT_420686</name>
</gene>
<feature type="signal peptide" evidence="1">
    <location>
        <begin position="1"/>
        <end position="27"/>
    </location>
</feature>
<protein>
    <submittedName>
        <fullName evidence="2">Uncharacterized protein</fullName>
    </submittedName>
</protein>
<dbReference type="KEGG" id="smo:SELMODRAFT_420686"/>
<dbReference type="Gramene" id="EFJ17907">
    <property type="protein sequence ID" value="EFJ17907"/>
    <property type="gene ID" value="SELMODRAFT_420686"/>
</dbReference>
<accession>D8SCT1</accession>
<keyword evidence="1" id="KW-0732">Signal</keyword>
<evidence type="ECO:0000313" key="3">
    <source>
        <dbReference type="Proteomes" id="UP000001514"/>
    </source>
</evidence>